<feature type="transmembrane region" description="Helical" evidence="2">
    <location>
        <begin position="13"/>
        <end position="37"/>
    </location>
</feature>
<keyword evidence="5" id="KW-1185">Reference proteome</keyword>
<name>A0AAU7EFQ5_9FLAO</name>
<dbReference type="RefSeq" id="WP_308991966.1">
    <property type="nucleotide sequence ID" value="NZ_CP155618.1"/>
</dbReference>
<dbReference type="EC" id="2.7.8.-" evidence="4"/>
<dbReference type="PANTHER" id="PTHR30576">
    <property type="entry name" value="COLANIC BIOSYNTHESIS UDP-GLUCOSE LIPID CARRIER TRANSFERASE"/>
    <property type="match status" value="1"/>
</dbReference>
<dbReference type="EMBL" id="CP155618">
    <property type="protein sequence ID" value="XBL13990.1"/>
    <property type="molecule type" value="Genomic_DNA"/>
</dbReference>
<keyword evidence="4" id="KW-0808">Transferase</keyword>
<evidence type="ECO:0000256" key="1">
    <source>
        <dbReference type="ARBA" id="ARBA00006464"/>
    </source>
</evidence>
<dbReference type="KEGG" id="mlil:QLS71_016920"/>
<keyword evidence="2" id="KW-0812">Transmembrane</keyword>
<comment type="similarity">
    <text evidence="1">Belongs to the bacterial sugar transferase family.</text>
</comment>
<dbReference type="PANTHER" id="PTHR30576:SF8">
    <property type="entry name" value="UNDECAPRENYL-PHOSPHATE GALACTOSE PHOSPHOTRANSFERASE"/>
    <property type="match status" value="1"/>
</dbReference>
<dbReference type="Pfam" id="PF02397">
    <property type="entry name" value="Bac_transf"/>
    <property type="match status" value="1"/>
</dbReference>
<reference evidence="4" key="1">
    <citation type="submission" date="2024-04" db="EMBL/GenBank/DDBJ databases">
        <title>Mariniflexile litorale, isolated from the shallow sediments of the Sea of Japan.</title>
        <authorList>
            <person name="Romanenko L."/>
            <person name="Isaeva M."/>
        </authorList>
    </citation>
    <scope>NUCLEOTIDE SEQUENCE [LARGE SCALE GENOMIC DNA]</scope>
    <source>
        <strain evidence="4">KMM 9835</strain>
    </source>
</reference>
<evidence type="ECO:0000259" key="3">
    <source>
        <dbReference type="Pfam" id="PF02397"/>
    </source>
</evidence>
<evidence type="ECO:0000313" key="5">
    <source>
        <dbReference type="Proteomes" id="UP001224325"/>
    </source>
</evidence>
<dbReference type="Proteomes" id="UP001224325">
    <property type="component" value="Chromosome"/>
</dbReference>
<dbReference type="AlphaFoldDB" id="A0AAU7EFQ5"/>
<accession>A0AAU7EFQ5</accession>
<proteinExistence type="inferred from homology"/>
<gene>
    <name evidence="4" type="ORF">QLS71_016920</name>
</gene>
<protein>
    <submittedName>
        <fullName evidence="4">Sugar transferase</fullName>
        <ecNumber evidence="4">2.7.8.-</ecNumber>
    </submittedName>
</protein>
<evidence type="ECO:0000256" key="2">
    <source>
        <dbReference type="SAM" id="Phobius"/>
    </source>
</evidence>
<dbReference type="GO" id="GO:0016780">
    <property type="term" value="F:phosphotransferase activity, for other substituted phosphate groups"/>
    <property type="evidence" value="ECO:0007669"/>
    <property type="project" value="TreeGrafter"/>
</dbReference>
<sequence length="207" mass="23779">MNYKNTLKPVLDFILAFTILTLLAPILIATTILLYFLNDGKPFFYQRRPGKNEKIFNIIKFKTMNDKTDAHGKLLPDTERLTKIGQLVRKTSIDEVPQLLNVLKGDMSIVGPRPLLVQYLPYYTPIEKKRHTMRPGITGLAQVNGRNFIDWDTKLKYDVEYVENASLKLDLNILLKTIYKVVASKDVSVDTTKVETYLDVLRSNKKS</sequence>
<organism evidence="4 5">
    <name type="scientific">Mariniflexile litorale</name>
    <dbReference type="NCBI Taxonomy" id="3045158"/>
    <lineage>
        <taxon>Bacteria</taxon>
        <taxon>Pseudomonadati</taxon>
        <taxon>Bacteroidota</taxon>
        <taxon>Flavobacteriia</taxon>
        <taxon>Flavobacteriales</taxon>
        <taxon>Flavobacteriaceae</taxon>
        <taxon>Mariniflexile</taxon>
    </lineage>
</organism>
<evidence type="ECO:0000313" key="4">
    <source>
        <dbReference type="EMBL" id="XBL13990.1"/>
    </source>
</evidence>
<dbReference type="InterPro" id="IPR003362">
    <property type="entry name" value="Bact_transf"/>
</dbReference>
<keyword evidence="2" id="KW-1133">Transmembrane helix</keyword>
<keyword evidence="2" id="KW-0472">Membrane</keyword>
<feature type="domain" description="Bacterial sugar transferase" evidence="3">
    <location>
        <begin position="8"/>
        <end position="182"/>
    </location>
</feature>